<organism evidence="1 2">
    <name type="scientific">Chelydra serpentina</name>
    <name type="common">Snapping turtle</name>
    <name type="synonym">Testudo serpentina</name>
    <dbReference type="NCBI Taxonomy" id="8475"/>
    <lineage>
        <taxon>Eukaryota</taxon>
        <taxon>Metazoa</taxon>
        <taxon>Chordata</taxon>
        <taxon>Craniata</taxon>
        <taxon>Vertebrata</taxon>
        <taxon>Euteleostomi</taxon>
        <taxon>Archelosauria</taxon>
        <taxon>Testudinata</taxon>
        <taxon>Testudines</taxon>
        <taxon>Cryptodira</taxon>
        <taxon>Durocryptodira</taxon>
        <taxon>Americhelydia</taxon>
        <taxon>Chelydroidea</taxon>
        <taxon>Chelydridae</taxon>
        <taxon>Chelydra</taxon>
    </lineage>
</organism>
<protein>
    <submittedName>
        <fullName evidence="1">Uncharacterized protein</fullName>
    </submittedName>
</protein>
<keyword evidence="2" id="KW-1185">Reference proteome</keyword>
<proteinExistence type="predicted"/>
<dbReference type="AlphaFoldDB" id="A0A8T1RUX9"/>
<comment type="caution">
    <text evidence="1">The sequence shown here is derived from an EMBL/GenBank/DDBJ whole genome shotgun (WGS) entry which is preliminary data.</text>
</comment>
<reference evidence="1 2" key="1">
    <citation type="journal article" date="2020" name="G3 (Bethesda)">
        <title>Draft Genome of the Common Snapping Turtle, Chelydra serpentina, a Model for Phenotypic Plasticity in Reptiles.</title>
        <authorList>
            <person name="Das D."/>
            <person name="Singh S.K."/>
            <person name="Bierstedt J."/>
            <person name="Erickson A."/>
            <person name="Galli G.L.J."/>
            <person name="Crossley D.A. 2nd"/>
            <person name="Rhen T."/>
        </authorList>
    </citation>
    <scope>NUCLEOTIDE SEQUENCE [LARGE SCALE GENOMIC DNA]</scope>
    <source>
        <strain evidence="1">KW</strain>
    </source>
</reference>
<name>A0A8T1RUX9_CHESE</name>
<evidence type="ECO:0000313" key="2">
    <source>
        <dbReference type="Proteomes" id="UP000765507"/>
    </source>
</evidence>
<evidence type="ECO:0000313" key="1">
    <source>
        <dbReference type="EMBL" id="KAG6920606.1"/>
    </source>
</evidence>
<gene>
    <name evidence="1" type="ORF">G0U57_016370</name>
</gene>
<dbReference type="OrthoDB" id="413122at2759"/>
<sequence>MFCDDPAFPEEVSENYTVSVCYYQQLSCIHVIQCVFIIQIQLLLHLFTNIPDMNTFGEDFCKEYSINLKLRHDADIALALNNISKAHEKQTLC</sequence>
<dbReference type="EMBL" id="JAHGAV010005204">
    <property type="protein sequence ID" value="KAG6920606.1"/>
    <property type="molecule type" value="Genomic_DNA"/>
</dbReference>
<accession>A0A8T1RUX9</accession>
<dbReference type="Proteomes" id="UP000765507">
    <property type="component" value="Unassembled WGS sequence"/>
</dbReference>